<sequence>MTIRTLAGKDHGSDENLSSDEENSALNTSHVDYPPIYRGAPLKLSESMTAILTYITKHELDGREIVDLLNLINLHCKQEENEMRTSLYLFKKYFEGNKDISIFVEVPLIPQLQRMYSQEEFYKNLSYKNNRKKQNESNIEDIYDGQVYKELEQSGFFLNPDSLNFFMMLNADGVPVFKSSKKSLWPFFFSVLELPPNLRVKKEFTLIGGPWFGGKPMVNIILGKLLSSLKIIRKGFDVTPFGSDKTSTAKGLVLAATSDLPAKAMLLGMHTHSGAYSCHICKIKGESIKIESKKKKKGKQGNIRKKVQEDGEIENKDENENQKSSSVWVFRYEKDRDLRQQKEMITFGENAQKLLVATGDEKSHVFGVKHPSILFKIMFNTVKGFGIDDLHTLYLGTIKSLVRLWFDAKHGGEPFSIRKYLPVIGPMKTYSCFHSESLNGEFLKMIHGTRYVETQLASGCFLISQLPHKLAALQNKKTKDYCFKVLHPSLKLMKNEEVCKQPLIFTVGIYKKLSACQFHVKDLVQEYQHGNSTDISTFLRLKKDRTLFACRGPSYTRCSKTNSYTCSFVHDNAVNFGAIELFLKISSITPESAKFLAIIEKANTEVLCIGDKRVPHIKTYELTGNFIAVPVENLLKLLFRVEVDDLSYVCDPV</sequence>
<comment type="caution">
    <text evidence="2">The sequence shown here is derived from an EMBL/GenBank/DDBJ whole genome shotgun (WGS) entry which is preliminary data.</text>
</comment>
<reference evidence="2" key="2">
    <citation type="journal article" date="2023" name="BMC Genomics">
        <title>Pest status, molecular evolution, and epigenetic factors derived from the genome assembly of Frankliniella fusca, a thysanopteran phytovirus vector.</title>
        <authorList>
            <person name="Catto M.A."/>
            <person name="Labadie P.E."/>
            <person name="Jacobson A.L."/>
            <person name="Kennedy G.G."/>
            <person name="Srinivasan R."/>
            <person name="Hunt B.G."/>
        </authorList>
    </citation>
    <scope>NUCLEOTIDE SEQUENCE</scope>
    <source>
        <strain evidence="2">PL_HMW_Pooled</strain>
    </source>
</reference>
<dbReference type="InterPro" id="IPR004242">
    <property type="entry name" value="Transposase_21"/>
</dbReference>
<name>A0AAE1GX73_9NEOP</name>
<dbReference type="Proteomes" id="UP001219518">
    <property type="component" value="Unassembled WGS sequence"/>
</dbReference>
<protein>
    <submittedName>
        <fullName evidence="2">Alpha/beta hydrolase domain-containing protein 17C</fullName>
    </submittedName>
</protein>
<organism evidence="2 3">
    <name type="scientific">Frankliniella fusca</name>
    <dbReference type="NCBI Taxonomy" id="407009"/>
    <lineage>
        <taxon>Eukaryota</taxon>
        <taxon>Metazoa</taxon>
        <taxon>Ecdysozoa</taxon>
        <taxon>Arthropoda</taxon>
        <taxon>Hexapoda</taxon>
        <taxon>Insecta</taxon>
        <taxon>Pterygota</taxon>
        <taxon>Neoptera</taxon>
        <taxon>Paraneoptera</taxon>
        <taxon>Thysanoptera</taxon>
        <taxon>Terebrantia</taxon>
        <taxon>Thripoidea</taxon>
        <taxon>Thripidae</taxon>
        <taxon>Frankliniella</taxon>
    </lineage>
</organism>
<feature type="compositionally biased region" description="Basic residues" evidence="1">
    <location>
        <begin position="292"/>
        <end position="305"/>
    </location>
</feature>
<feature type="region of interest" description="Disordered" evidence="1">
    <location>
        <begin position="292"/>
        <end position="319"/>
    </location>
</feature>
<dbReference type="GO" id="GO:0016787">
    <property type="term" value="F:hydrolase activity"/>
    <property type="evidence" value="ECO:0007669"/>
    <property type="project" value="UniProtKB-KW"/>
</dbReference>
<proteinExistence type="predicted"/>
<feature type="region of interest" description="Disordered" evidence="1">
    <location>
        <begin position="1"/>
        <end position="30"/>
    </location>
</feature>
<dbReference type="AlphaFoldDB" id="A0AAE1GX73"/>
<dbReference type="Pfam" id="PF02992">
    <property type="entry name" value="Transposase_21"/>
    <property type="match status" value="1"/>
</dbReference>
<keyword evidence="3" id="KW-1185">Reference proteome</keyword>
<dbReference type="EMBL" id="JAHWGI010000165">
    <property type="protein sequence ID" value="KAK3910426.1"/>
    <property type="molecule type" value="Genomic_DNA"/>
</dbReference>
<keyword evidence="2" id="KW-0378">Hydrolase</keyword>
<feature type="compositionally biased region" description="Basic and acidic residues" evidence="1">
    <location>
        <begin position="306"/>
        <end position="319"/>
    </location>
</feature>
<evidence type="ECO:0000256" key="1">
    <source>
        <dbReference type="SAM" id="MobiDB-lite"/>
    </source>
</evidence>
<evidence type="ECO:0000313" key="2">
    <source>
        <dbReference type="EMBL" id="KAK3910426.1"/>
    </source>
</evidence>
<evidence type="ECO:0000313" key="3">
    <source>
        <dbReference type="Proteomes" id="UP001219518"/>
    </source>
</evidence>
<dbReference type="PANTHER" id="PTHR46579">
    <property type="entry name" value="F5/8 TYPE C DOMAIN-CONTAINING PROTEIN-RELATED"/>
    <property type="match status" value="1"/>
</dbReference>
<gene>
    <name evidence="2" type="ORF">KUF71_004190</name>
</gene>
<reference evidence="2" key="1">
    <citation type="submission" date="2021-07" db="EMBL/GenBank/DDBJ databases">
        <authorList>
            <person name="Catto M.A."/>
            <person name="Jacobson A."/>
            <person name="Kennedy G."/>
            <person name="Labadie P."/>
            <person name="Hunt B.G."/>
            <person name="Srinivasan R."/>
        </authorList>
    </citation>
    <scope>NUCLEOTIDE SEQUENCE</scope>
    <source>
        <strain evidence="2">PL_HMW_Pooled</strain>
        <tissue evidence="2">Head</tissue>
    </source>
</reference>
<accession>A0AAE1GX73</accession>
<dbReference type="PANTHER" id="PTHR46579:SF1">
    <property type="entry name" value="F5_8 TYPE C DOMAIN-CONTAINING PROTEIN"/>
    <property type="match status" value="1"/>
</dbReference>